<keyword evidence="4" id="KW-0904">Protein phosphatase</keyword>
<dbReference type="InterPro" id="IPR020422">
    <property type="entry name" value="TYR_PHOSPHATASE_DUAL_dom"/>
</dbReference>
<dbReference type="GO" id="GO:0033550">
    <property type="term" value="F:MAP kinase tyrosine phosphatase activity"/>
    <property type="evidence" value="ECO:0007669"/>
    <property type="project" value="TreeGrafter"/>
</dbReference>
<evidence type="ECO:0000313" key="10">
    <source>
        <dbReference type="Proteomes" id="UP000320333"/>
    </source>
</evidence>
<dbReference type="PROSITE" id="PS50206">
    <property type="entry name" value="RHODANESE_3"/>
    <property type="match status" value="1"/>
</dbReference>
<dbReference type="Gene3D" id="3.40.250.10">
    <property type="entry name" value="Rhodanese-like domain"/>
    <property type="match status" value="1"/>
</dbReference>
<dbReference type="InterPro" id="IPR000387">
    <property type="entry name" value="Tyr_Pase_dom"/>
</dbReference>
<dbReference type="GO" id="GO:0008330">
    <property type="term" value="F:protein tyrosine/threonine phosphatase activity"/>
    <property type="evidence" value="ECO:0007669"/>
    <property type="project" value="TreeGrafter"/>
</dbReference>
<dbReference type="GO" id="GO:0017017">
    <property type="term" value="F:MAP kinase tyrosine/serine/threonine phosphatase activity"/>
    <property type="evidence" value="ECO:0007669"/>
    <property type="project" value="TreeGrafter"/>
</dbReference>
<dbReference type="Proteomes" id="UP000320333">
    <property type="component" value="Unassembled WGS sequence"/>
</dbReference>
<dbReference type="EC" id="3.1.3.48" evidence="2"/>
<dbReference type="InterPro" id="IPR029021">
    <property type="entry name" value="Prot-tyrosine_phosphatase-like"/>
</dbReference>
<dbReference type="SMART" id="SM00195">
    <property type="entry name" value="DSPc"/>
    <property type="match status" value="1"/>
</dbReference>
<dbReference type="GO" id="GO:0005737">
    <property type="term" value="C:cytoplasm"/>
    <property type="evidence" value="ECO:0007669"/>
    <property type="project" value="TreeGrafter"/>
</dbReference>
<feature type="region of interest" description="Disordered" evidence="5">
    <location>
        <begin position="1"/>
        <end position="79"/>
    </location>
</feature>
<dbReference type="InterPro" id="IPR001763">
    <property type="entry name" value="Rhodanese-like_dom"/>
</dbReference>
<evidence type="ECO:0000256" key="1">
    <source>
        <dbReference type="ARBA" id="ARBA00008601"/>
    </source>
</evidence>
<dbReference type="InterPro" id="IPR036873">
    <property type="entry name" value="Rhodanese-like_dom_sf"/>
</dbReference>
<dbReference type="InterPro" id="IPR000340">
    <property type="entry name" value="Dual-sp_phosphatase_cat-dom"/>
</dbReference>
<evidence type="ECO:0000259" key="7">
    <source>
        <dbReference type="PROSITE" id="PS50056"/>
    </source>
</evidence>
<evidence type="ECO:0000256" key="4">
    <source>
        <dbReference type="ARBA" id="ARBA00022912"/>
    </source>
</evidence>
<feature type="domain" description="Tyrosine-protein phosphatase" evidence="6">
    <location>
        <begin position="413"/>
        <end position="565"/>
    </location>
</feature>
<dbReference type="STRING" id="246404.A0A507FK95"/>
<gene>
    <name evidence="9" type="ORF">CcCBS67573_g02902</name>
</gene>
<evidence type="ECO:0000313" key="9">
    <source>
        <dbReference type="EMBL" id="TPX75838.1"/>
    </source>
</evidence>
<dbReference type="PANTHER" id="PTHR10159">
    <property type="entry name" value="DUAL SPECIFICITY PROTEIN PHOSPHATASE"/>
    <property type="match status" value="1"/>
</dbReference>
<organism evidence="9 10">
    <name type="scientific">Chytriomyces confervae</name>
    <dbReference type="NCBI Taxonomy" id="246404"/>
    <lineage>
        <taxon>Eukaryota</taxon>
        <taxon>Fungi</taxon>
        <taxon>Fungi incertae sedis</taxon>
        <taxon>Chytridiomycota</taxon>
        <taxon>Chytridiomycota incertae sedis</taxon>
        <taxon>Chytridiomycetes</taxon>
        <taxon>Chytridiales</taxon>
        <taxon>Chytriomycetaceae</taxon>
        <taxon>Chytriomyces</taxon>
    </lineage>
</organism>
<feature type="compositionally biased region" description="Polar residues" evidence="5">
    <location>
        <begin position="49"/>
        <end position="79"/>
    </location>
</feature>
<dbReference type="Pfam" id="PF00782">
    <property type="entry name" value="DSPc"/>
    <property type="match status" value="1"/>
</dbReference>
<evidence type="ECO:0000259" key="8">
    <source>
        <dbReference type="PROSITE" id="PS50206"/>
    </source>
</evidence>
<dbReference type="SUPFAM" id="SSF52799">
    <property type="entry name" value="(Phosphotyrosine protein) phosphatases II"/>
    <property type="match status" value="1"/>
</dbReference>
<dbReference type="Gene3D" id="3.90.190.10">
    <property type="entry name" value="Protein tyrosine phosphatase superfamily"/>
    <property type="match status" value="1"/>
</dbReference>
<keyword evidence="10" id="KW-1185">Reference proteome</keyword>
<evidence type="ECO:0000256" key="2">
    <source>
        <dbReference type="ARBA" id="ARBA00013064"/>
    </source>
</evidence>
<evidence type="ECO:0000256" key="5">
    <source>
        <dbReference type="SAM" id="MobiDB-lite"/>
    </source>
</evidence>
<proteinExistence type="inferred from homology"/>
<dbReference type="AlphaFoldDB" id="A0A507FK95"/>
<accession>A0A507FK95</accession>
<reference evidence="9 10" key="1">
    <citation type="journal article" date="2019" name="Sci. Rep.">
        <title>Comparative genomics of chytrid fungi reveal insights into the obligate biotrophic and pathogenic lifestyle of Synchytrium endobioticum.</title>
        <authorList>
            <person name="van de Vossenberg B.T.L.H."/>
            <person name="Warris S."/>
            <person name="Nguyen H.D.T."/>
            <person name="van Gent-Pelzer M.P.E."/>
            <person name="Joly D.L."/>
            <person name="van de Geest H.C."/>
            <person name="Bonants P.J.M."/>
            <person name="Smith D.S."/>
            <person name="Levesque C.A."/>
            <person name="van der Lee T.A.J."/>
        </authorList>
    </citation>
    <scope>NUCLEOTIDE SEQUENCE [LARGE SCALE GENOMIC DNA]</scope>
    <source>
        <strain evidence="9 10">CBS 675.73</strain>
    </source>
</reference>
<comment type="similarity">
    <text evidence="1">Belongs to the protein-tyrosine phosphatase family. Non-receptor class dual specificity subfamily.</text>
</comment>
<feature type="domain" description="Rhodanese" evidence="8">
    <location>
        <begin position="137"/>
        <end position="187"/>
    </location>
</feature>
<feature type="domain" description="Tyrosine specific protein phosphatases" evidence="7">
    <location>
        <begin position="490"/>
        <end position="547"/>
    </location>
</feature>
<dbReference type="InterPro" id="IPR016130">
    <property type="entry name" value="Tyr_Pase_AS"/>
</dbReference>
<dbReference type="PROSITE" id="PS00383">
    <property type="entry name" value="TYR_PHOSPHATASE_1"/>
    <property type="match status" value="1"/>
</dbReference>
<dbReference type="PANTHER" id="PTHR10159:SF519">
    <property type="entry name" value="DUAL SPECIFICITY PROTEIN PHOSPHATASE MPK3"/>
    <property type="match status" value="1"/>
</dbReference>
<comment type="caution">
    <text evidence="9">The sequence shown here is derived from an EMBL/GenBank/DDBJ whole genome shotgun (WGS) entry which is preliminary data.</text>
</comment>
<dbReference type="EMBL" id="QEAP01000066">
    <property type="protein sequence ID" value="TPX75838.1"/>
    <property type="molecule type" value="Genomic_DNA"/>
</dbReference>
<dbReference type="OrthoDB" id="273181at2759"/>
<dbReference type="CDD" id="cd14498">
    <property type="entry name" value="DSP"/>
    <property type="match status" value="1"/>
</dbReference>
<evidence type="ECO:0000256" key="3">
    <source>
        <dbReference type="ARBA" id="ARBA00022801"/>
    </source>
</evidence>
<protein>
    <recommendedName>
        <fullName evidence="2">protein-tyrosine-phosphatase</fullName>
        <ecNumber evidence="2">3.1.3.48</ecNumber>
    </recommendedName>
</protein>
<keyword evidence="3" id="KW-0378">Hydrolase</keyword>
<dbReference type="PROSITE" id="PS50054">
    <property type="entry name" value="TYR_PHOSPHATASE_DUAL"/>
    <property type="match status" value="1"/>
</dbReference>
<sequence>MASQQAHMSTRRNSHSVENLVDKTDPASEPSRANKHTRSGRVLAEVAYHSTTPSSREGSRTNLQSNAADSEASFDSSIAPSNYKTDAAAATLLSKKKICLVDGLADKLGTQVRVSDPTRSTAVSLSAQELVERLQTAPKGLLILDVRSLQDFTDIRIKGSANISLPSLILKRIQRNVVSSFQLESFLTNETSKHAYRSWIDASLTSPEPAIVVTDEVVNQKEDPESDTFMVVKAVLGSQLLATRSNIKLFYLNGGLQRLYELPSSHPFFEGERAEGATSSENPVPQHHHNVPAINTKTTANASAAQPFIASKFAETPTTLPSDYETPILANIPGASPSDSLFATPTSSTAFSATSASPFRSNSLLTPTSSLGTPTSATKSKRPSFAIVTTAISAANTIRTGSIHEESSTPVVHASTITEYMMLGSEVVPTADDAVAQLKALGVTHVLNMAREVVDEALEPGEAVTGISFLKIGVYDHPDEEIDGPIRQGISYIEKARRDNPKARVLVHCKAGRSRSAAVVLAYLIASEKMTLKAAYELVNTARKGIIPNIGFMLALKNIEMEVHGFNTEISGTTLDGRSVI</sequence>
<dbReference type="SUPFAM" id="SSF52821">
    <property type="entry name" value="Rhodanese/Cell cycle control phosphatase"/>
    <property type="match status" value="1"/>
</dbReference>
<name>A0A507FK95_9FUNG</name>
<evidence type="ECO:0000259" key="6">
    <source>
        <dbReference type="PROSITE" id="PS50054"/>
    </source>
</evidence>
<dbReference type="PROSITE" id="PS50056">
    <property type="entry name" value="TYR_PHOSPHATASE_2"/>
    <property type="match status" value="1"/>
</dbReference>
<feature type="region of interest" description="Disordered" evidence="5">
    <location>
        <begin position="270"/>
        <end position="291"/>
    </location>
</feature>
<dbReference type="GO" id="GO:0043409">
    <property type="term" value="P:negative regulation of MAPK cascade"/>
    <property type="evidence" value="ECO:0007669"/>
    <property type="project" value="TreeGrafter"/>
</dbReference>